<accession>A0ABW4QWC9</accession>
<dbReference type="EMBL" id="JBHUFD010000005">
    <property type="protein sequence ID" value="MFD1873899.1"/>
    <property type="molecule type" value="Genomic_DNA"/>
</dbReference>
<sequence>MSYIGALYTVALENLTPALLSDWPRTISINTMGFSPKVKRISDEQKAQLVASGRVGAQVFFGRRN</sequence>
<protein>
    <submittedName>
        <fullName evidence="1">Uncharacterized protein</fullName>
    </submittedName>
</protein>
<evidence type="ECO:0000313" key="1">
    <source>
        <dbReference type="EMBL" id="MFD1873899.1"/>
    </source>
</evidence>
<organism evidence="1 2">
    <name type="scientific">Hymenobacter bucti</name>
    <dbReference type="NCBI Taxonomy" id="1844114"/>
    <lineage>
        <taxon>Bacteria</taxon>
        <taxon>Pseudomonadati</taxon>
        <taxon>Bacteroidota</taxon>
        <taxon>Cytophagia</taxon>
        <taxon>Cytophagales</taxon>
        <taxon>Hymenobacteraceae</taxon>
        <taxon>Hymenobacter</taxon>
    </lineage>
</organism>
<proteinExistence type="predicted"/>
<gene>
    <name evidence="1" type="ORF">ACFSDX_15750</name>
</gene>
<comment type="caution">
    <text evidence="1">The sequence shown here is derived from an EMBL/GenBank/DDBJ whole genome shotgun (WGS) entry which is preliminary data.</text>
</comment>
<keyword evidence="2" id="KW-1185">Reference proteome</keyword>
<dbReference type="RefSeq" id="WP_382315194.1">
    <property type="nucleotide sequence ID" value="NZ_JBHUFD010000005.1"/>
</dbReference>
<name>A0ABW4QWC9_9BACT</name>
<dbReference type="Proteomes" id="UP001597197">
    <property type="component" value="Unassembled WGS sequence"/>
</dbReference>
<reference evidence="2" key="1">
    <citation type="journal article" date="2019" name="Int. J. Syst. Evol. Microbiol.">
        <title>The Global Catalogue of Microorganisms (GCM) 10K type strain sequencing project: providing services to taxonomists for standard genome sequencing and annotation.</title>
        <authorList>
            <consortium name="The Broad Institute Genomics Platform"/>
            <consortium name="The Broad Institute Genome Sequencing Center for Infectious Disease"/>
            <person name="Wu L."/>
            <person name="Ma J."/>
        </authorList>
    </citation>
    <scope>NUCLEOTIDE SEQUENCE [LARGE SCALE GENOMIC DNA]</scope>
    <source>
        <strain evidence="2">CGMCC 1.15795</strain>
    </source>
</reference>
<evidence type="ECO:0000313" key="2">
    <source>
        <dbReference type="Proteomes" id="UP001597197"/>
    </source>
</evidence>